<protein>
    <submittedName>
        <fullName evidence="1">DUF4160 domain-containing protein</fullName>
    </submittedName>
</protein>
<proteinExistence type="predicted"/>
<sequence>MEMGKEARKLQDDLAFTDMLMSPSRGGDFVEMAIKKLQRLTIRMEADHHARAHVHIDYGRERHAASFAVDNGERMVGRMPAKYDRDVKAWIIQHQVKLNSLWDAMKRGEPHELILAELKAAK</sequence>
<evidence type="ECO:0000313" key="2">
    <source>
        <dbReference type="Proteomes" id="UP000663686"/>
    </source>
</evidence>
<dbReference type="EMBL" id="CP069352">
    <property type="protein sequence ID" value="QRK81904.1"/>
    <property type="molecule type" value="Genomic_DNA"/>
</dbReference>
<dbReference type="InterPro" id="IPR025427">
    <property type="entry name" value="DUF4160"/>
</dbReference>
<evidence type="ECO:0000313" key="1">
    <source>
        <dbReference type="EMBL" id="QRK81904.1"/>
    </source>
</evidence>
<dbReference type="Pfam" id="PF13711">
    <property type="entry name" value="DUF4160"/>
    <property type="match status" value="1"/>
</dbReference>
<organism evidence="1 2">
    <name type="scientific">Pseudomonas granadensis</name>
    <dbReference type="NCBI Taxonomy" id="1421430"/>
    <lineage>
        <taxon>Bacteria</taxon>
        <taxon>Pseudomonadati</taxon>
        <taxon>Pseudomonadota</taxon>
        <taxon>Gammaproteobacteria</taxon>
        <taxon>Pseudomonadales</taxon>
        <taxon>Pseudomonadaceae</taxon>
        <taxon>Pseudomonas</taxon>
    </lineage>
</organism>
<gene>
    <name evidence="1" type="ORF">JN757_15105</name>
</gene>
<name>A0ABX7G9D4_9PSED</name>
<accession>A0ABX7G9D4</accession>
<reference evidence="1 2" key="1">
    <citation type="submission" date="2021-03" db="EMBL/GenBank/DDBJ databases">
        <title>P. granadensis CT364 genome publication.</title>
        <authorList>
            <person name="Stach J."/>
            <person name="Montero-Calasanz Md.C."/>
        </authorList>
    </citation>
    <scope>NUCLEOTIDE SEQUENCE [LARGE SCALE GENOMIC DNA]</scope>
    <source>
        <strain evidence="1 2">CT364</strain>
    </source>
</reference>
<dbReference type="Proteomes" id="UP000663686">
    <property type="component" value="Chromosome"/>
</dbReference>
<dbReference type="RefSeq" id="WP_203418045.1">
    <property type="nucleotide sequence ID" value="NZ_CP069352.1"/>
</dbReference>
<keyword evidence="2" id="KW-1185">Reference proteome</keyword>